<evidence type="ECO:0000256" key="1">
    <source>
        <dbReference type="ARBA" id="ARBA00004651"/>
    </source>
</evidence>
<dbReference type="Pfam" id="PF02687">
    <property type="entry name" value="FtsX"/>
    <property type="match status" value="1"/>
</dbReference>
<keyword evidence="3 6" id="KW-0812">Transmembrane</keyword>
<keyword evidence="4 6" id="KW-1133">Transmembrane helix</keyword>
<feature type="transmembrane region" description="Helical" evidence="6">
    <location>
        <begin position="413"/>
        <end position="434"/>
    </location>
</feature>
<evidence type="ECO:0000256" key="2">
    <source>
        <dbReference type="ARBA" id="ARBA00022475"/>
    </source>
</evidence>
<feature type="domain" description="ABC3 transporter permease C-terminal" evidence="7">
    <location>
        <begin position="798"/>
        <end position="906"/>
    </location>
</feature>
<evidence type="ECO:0000256" key="3">
    <source>
        <dbReference type="ARBA" id="ARBA00022692"/>
    </source>
</evidence>
<evidence type="ECO:0000256" key="6">
    <source>
        <dbReference type="SAM" id="Phobius"/>
    </source>
</evidence>
<keyword evidence="5 6" id="KW-0472">Membrane</keyword>
<feature type="transmembrane region" description="Helical" evidence="6">
    <location>
        <begin position="461"/>
        <end position="479"/>
    </location>
</feature>
<feature type="transmembrane region" description="Helical" evidence="6">
    <location>
        <begin position="336"/>
        <end position="359"/>
    </location>
</feature>
<dbReference type="RefSeq" id="WP_204944044.1">
    <property type="nucleotide sequence ID" value="NZ_JAFBBP010000001.1"/>
</dbReference>
<dbReference type="EMBL" id="JAFBBP010000001">
    <property type="protein sequence ID" value="MBM7493317.1"/>
    <property type="molecule type" value="Genomic_DNA"/>
</dbReference>
<comment type="caution">
    <text evidence="8">The sequence shown here is derived from an EMBL/GenBank/DDBJ whole genome shotgun (WGS) entry which is preliminary data.</text>
</comment>
<evidence type="ECO:0000256" key="4">
    <source>
        <dbReference type="ARBA" id="ARBA00022989"/>
    </source>
</evidence>
<evidence type="ECO:0000313" key="8">
    <source>
        <dbReference type="EMBL" id="MBM7493317.1"/>
    </source>
</evidence>
<feature type="transmembrane region" description="Helical" evidence="6">
    <location>
        <begin position="795"/>
        <end position="820"/>
    </location>
</feature>
<feature type="transmembrane region" description="Helical" evidence="6">
    <location>
        <begin position="379"/>
        <end position="401"/>
    </location>
</feature>
<protein>
    <submittedName>
        <fullName evidence="8">ABC transport system permease protein</fullName>
    </submittedName>
</protein>
<dbReference type="Proteomes" id="UP000764837">
    <property type="component" value="Unassembled WGS sequence"/>
</dbReference>
<gene>
    <name evidence="8" type="ORF">JOD64_004539</name>
</gene>
<sequence length="929" mass="95380">MNRWLTRRWPALHWPSIRGRGRTDAGPLLLTAAVIAAVALLAGAVPALLRAAADKAVQDTVRRAGPDSNVLVHANWERDDGPTGGRVRMPHLAEDLDDFRAQATYALGPDLDAALLPPVAIVNGPILSITDGRVPRTFQFTYLAGDLGGPDVTWIAGSPPGPAVSDEYVEIPYDGPLWPVQVGLSEPEAAALNLGPGDRIRVKDGQGRDKDVRISGIYRPADSADPAWRLAPALLRPVPGADGVGTTRFAGLLSRESLPDARLAIDEDQLRRTVHFAPAPDALTWDATAALASQVVKLKATSGSSSDRGQSLKWESQLDTALRVARTQNSAASAQAAVLLAGVLTATVLVLLLAAELLVSRRTPVLSAARQRGAALPDLGTELIIESTVVSLSAAAVGLAFARAVAPGVSWTWAVPVVVAGAVAGPALGTLAAARASRDRRQPANPAARRWIRATGQLRRAAVEAAVLVAAVAAFVTLHQRGLLPVAVDGDAGELTGDLILPISALTLGALVGALVLLRLLPLGARFALGQALRSRRPLAVFSAAQAATTAGRALPLLVLVSTTALASFALILGTTVTRGLTDGAWSAVGADARLDVSADAEAATPALAERIAAAPGVGQVVVARVTDSARVFTESTLLTPRLVIVDAAAFQRLLATTALPDAPALARLTAPGPGPGDVPALVRSSDGALRTGTRLQLPRDGAPNGTATDDQAPAIRLAAVGTAPSVGGATDVVIVDASALADAGLPAVPNTVWVTGPGAARAVSNTGVAADVVLRADVLRAQRVAPLTAGLIRLAWTAAAVLLALGLLGLTLAAAAGASARWQTLTRLRTLGLRPRDARWVAAGEVLPPVVVAAVCGPLLGALLARLTLGPLDLRLLTGQTADPTAVLPWWLLGLVSVALLAAAATVVPVESALRRRDRLSEVLRAGE</sequence>
<comment type="subcellular location">
    <subcellularLocation>
        <location evidence="1">Cell membrane</location>
        <topology evidence="1">Multi-pass membrane protein</topology>
    </subcellularLocation>
</comment>
<feature type="transmembrane region" description="Helical" evidence="6">
    <location>
        <begin position="539"/>
        <end position="572"/>
    </location>
</feature>
<keyword evidence="9" id="KW-1185">Reference proteome</keyword>
<evidence type="ECO:0000256" key="5">
    <source>
        <dbReference type="ARBA" id="ARBA00023136"/>
    </source>
</evidence>
<dbReference type="InterPro" id="IPR003838">
    <property type="entry name" value="ABC3_permease_C"/>
</dbReference>
<feature type="transmembrane region" description="Helical" evidence="6">
    <location>
        <begin position="499"/>
        <end position="518"/>
    </location>
</feature>
<reference evidence="8 9" key="1">
    <citation type="submission" date="2021-01" db="EMBL/GenBank/DDBJ databases">
        <title>Sequencing the genomes of 1000 actinobacteria strains.</title>
        <authorList>
            <person name="Klenk H.-P."/>
        </authorList>
    </citation>
    <scope>NUCLEOTIDE SEQUENCE [LARGE SCALE GENOMIC DNA]</scope>
    <source>
        <strain evidence="8 9">DSM 100204</strain>
    </source>
</reference>
<evidence type="ECO:0000313" key="9">
    <source>
        <dbReference type="Proteomes" id="UP000764837"/>
    </source>
</evidence>
<name>A0ABS2LYQ0_9ACTN</name>
<proteinExistence type="predicted"/>
<evidence type="ECO:0000259" key="7">
    <source>
        <dbReference type="Pfam" id="PF02687"/>
    </source>
</evidence>
<feature type="transmembrane region" description="Helical" evidence="6">
    <location>
        <begin position="889"/>
        <end position="911"/>
    </location>
</feature>
<keyword evidence="2" id="KW-1003">Cell membrane</keyword>
<accession>A0ABS2LYQ0</accession>
<organism evidence="8 9">
    <name type="scientific">Micromonospora luteifusca</name>
    <dbReference type="NCBI Taxonomy" id="709860"/>
    <lineage>
        <taxon>Bacteria</taxon>
        <taxon>Bacillati</taxon>
        <taxon>Actinomycetota</taxon>
        <taxon>Actinomycetes</taxon>
        <taxon>Micromonosporales</taxon>
        <taxon>Micromonosporaceae</taxon>
        <taxon>Micromonospora</taxon>
    </lineage>
</organism>
<feature type="transmembrane region" description="Helical" evidence="6">
    <location>
        <begin position="841"/>
        <end position="869"/>
    </location>
</feature>